<proteinExistence type="predicted"/>
<feature type="transmembrane region" description="Helical" evidence="2">
    <location>
        <begin position="262"/>
        <end position="281"/>
    </location>
</feature>
<dbReference type="OrthoDB" id="3816043at2"/>
<evidence type="ECO:0008006" key="5">
    <source>
        <dbReference type="Google" id="ProtNLM"/>
    </source>
</evidence>
<dbReference type="STRING" id="504800.SAMN04488085_10763"/>
<keyword evidence="2" id="KW-0812">Transmembrane</keyword>
<dbReference type="EMBL" id="FOSW01000007">
    <property type="protein sequence ID" value="SFL15032.1"/>
    <property type="molecule type" value="Genomic_DNA"/>
</dbReference>
<evidence type="ECO:0000256" key="2">
    <source>
        <dbReference type="SAM" id="Phobius"/>
    </source>
</evidence>
<sequence length="533" mass="55896">MRRFLTGLLILLSAVSLLLASTSLWTRRHVINTEVFVADTETMLAQPAVQARITDRVTSTVMATPEVQQAVDDAVAVLPDRLQRFEPTIEEGIRSIVATGTQRLLTSDRFTDLTDAALTSAHTQLVAGEPVRFTLGQAKDLVPADRRDGVAGQVLSLVPDDVGVTLVTPADAPQLYTAIDLLQSVWWWFGVLALATLAGALALSRNRRGTLRAWAVTTAVLGLLALVALRVARGPVLSAAQPINRDAVGAIWDVVAGSLRAWTIWLVALALVVLVLTLVWGRLGLVAAVRRGARTAAEQVRHRREEHAAARALAAERAPGEPGAVVPAGESWPRRVAADTRAFVAGMDLDRRVAGLGTFVAAHLRPARWIGIVAGAVVLLLWPAPTLSVLVWIAALVALWLGLLEWLAARAPEPAAEAPAEPPVPPPARPAPAGGEAAGQPLPAPAPGAPSPDQAPVPSARPSTDGVPGATLVVTRSAEPAVPPLPAAGALTPEVLAGLGGRLDLIVRLGAAHDAGVLTDDEFAREKNRLLAL</sequence>
<feature type="transmembrane region" description="Helical" evidence="2">
    <location>
        <begin position="211"/>
        <end position="232"/>
    </location>
</feature>
<dbReference type="Proteomes" id="UP000199152">
    <property type="component" value="Unassembled WGS sequence"/>
</dbReference>
<evidence type="ECO:0000313" key="4">
    <source>
        <dbReference type="Proteomes" id="UP000199152"/>
    </source>
</evidence>
<reference evidence="3 4" key="1">
    <citation type="submission" date="2016-10" db="EMBL/GenBank/DDBJ databases">
        <authorList>
            <person name="de Groot N.N."/>
        </authorList>
    </citation>
    <scope>NUCLEOTIDE SEQUENCE [LARGE SCALE GENOMIC DNA]</scope>
    <source>
        <strain evidence="3 4">DSM 45317</strain>
    </source>
</reference>
<feature type="compositionally biased region" description="Pro residues" evidence="1">
    <location>
        <begin position="442"/>
        <end position="455"/>
    </location>
</feature>
<feature type="compositionally biased region" description="Low complexity" evidence="1">
    <location>
        <begin position="431"/>
        <end position="441"/>
    </location>
</feature>
<organism evidence="3 4">
    <name type="scientific">Geodermatophilus ruber</name>
    <dbReference type="NCBI Taxonomy" id="504800"/>
    <lineage>
        <taxon>Bacteria</taxon>
        <taxon>Bacillati</taxon>
        <taxon>Actinomycetota</taxon>
        <taxon>Actinomycetes</taxon>
        <taxon>Geodermatophilales</taxon>
        <taxon>Geodermatophilaceae</taxon>
        <taxon>Geodermatophilus</taxon>
    </lineage>
</organism>
<evidence type="ECO:0000313" key="3">
    <source>
        <dbReference type="EMBL" id="SFL15032.1"/>
    </source>
</evidence>
<accession>A0A1I4FAJ7</accession>
<dbReference type="InParanoid" id="A0A1I4FAJ7"/>
<keyword evidence="4" id="KW-1185">Reference proteome</keyword>
<evidence type="ECO:0000256" key="1">
    <source>
        <dbReference type="SAM" id="MobiDB-lite"/>
    </source>
</evidence>
<keyword evidence="2" id="KW-0472">Membrane</keyword>
<keyword evidence="2" id="KW-1133">Transmembrane helix</keyword>
<feature type="transmembrane region" description="Helical" evidence="2">
    <location>
        <begin position="185"/>
        <end position="204"/>
    </location>
</feature>
<feature type="compositionally biased region" description="Pro residues" evidence="1">
    <location>
        <begin position="420"/>
        <end position="430"/>
    </location>
</feature>
<protein>
    <recommendedName>
        <fullName evidence="5">Short C-terminal domain-containing protein</fullName>
    </recommendedName>
</protein>
<dbReference type="RefSeq" id="WP_091324953.1">
    <property type="nucleotide sequence ID" value="NZ_FOSW01000007.1"/>
</dbReference>
<name>A0A1I4FAJ7_9ACTN</name>
<feature type="region of interest" description="Disordered" evidence="1">
    <location>
        <begin position="416"/>
        <end position="469"/>
    </location>
</feature>
<gene>
    <name evidence="3" type="ORF">SAMN04488085_10763</name>
</gene>
<dbReference type="AlphaFoldDB" id="A0A1I4FAJ7"/>